<dbReference type="AlphaFoldDB" id="A0A850R1C6"/>
<comment type="similarity">
    <text evidence="13">Belongs to the helicase family. AddA subfamily.</text>
</comment>
<evidence type="ECO:0000256" key="11">
    <source>
        <dbReference type="ARBA" id="ARBA00034617"/>
    </source>
</evidence>
<evidence type="ECO:0000259" key="17">
    <source>
        <dbReference type="PROSITE" id="PS51217"/>
    </source>
</evidence>
<dbReference type="Pfam" id="PF00580">
    <property type="entry name" value="UvrD-helicase"/>
    <property type="match status" value="1"/>
</dbReference>
<reference evidence="18 19" key="1">
    <citation type="submission" date="2020-06" db="EMBL/GenBank/DDBJ databases">
        <authorList>
            <person name="Kang J."/>
        </authorList>
    </citation>
    <scope>NUCLEOTIDE SEQUENCE [LARGE SCALE GENOMIC DNA]</scope>
    <source>
        <strain evidence="18 19">DCY120</strain>
    </source>
</reference>
<evidence type="ECO:0000256" key="10">
    <source>
        <dbReference type="ARBA" id="ARBA00023235"/>
    </source>
</evidence>
<evidence type="ECO:0000256" key="15">
    <source>
        <dbReference type="SAM" id="Coils"/>
    </source>
</evidence>
<keyword evidence="10 13" id="KW-0413">Isomerase</keyword>
<dbReference type="PROSITE" id="PS51198">
    <property type="entry name" value="UVRD_HELICASE_ATP_BIND"/>
    <property type="match status" value="1"/>
</dbReference>
<proteinExistence type="inferred from homology"/>
<evidence type="ECO:0000259" key="16">
    <source>
        <dbReference type="PROSITE" id="PS51198"/>
    </source>
</evidence>
<evidence type="ECO:0000256" key="3">
    <source>
        <dbReference type="ARBA" id="ARBA00022763"/>
    </source>
</evidence>
<dbReference type="Gene3D" id="3.40.50.300">
    <property type="entry name" value="P-loop containing nucleotide triphosphate hydrolases"/>
    <property type="match status" value="4"/>
</dbReference>
<dbReference type="HAMAP" id="MF_01451">
    <property type="entry name" value="AddA"/>
    <property type="match status" value="1"/>
</dbReference>
<accession>A0A850R1C6</accession>
<dbReference type="Pfam" id="PF12705">
    <property type="entry name" value="PDDEXK_1"/>
    <property type="match status" value="1"/>
</dbReference>
<feature type="domain" description="UvrD-like helicase C-terminal" evidence="17">
    <location>
        <begin position="470"/>
        <end position="783"/>
    </location>
</feature>
<evidence type="ECO:0000256" key="6">
    <source>
        <dbReference type="ARBA" id="ARBA00022839"/>
    </source>
</evidence>
<evidence type="ECO:0000256" key="9">
    <source>
        <dbReference type="ARBA" id="ARBA00023204"/>
    </source>
</evidence>
<dbReference type="NCBIfam" id="TIGR02785">
    <property type="entry name" value="addA_Gpos"/>
    <property type="match status" value="1"/>
</dbReference>
<gene>
    <name evidence="13 18" type="primary">addA</name>
    <name evidence="18" type="ORF">HU830_01180</name>
</gene>
<dbReference type="EC" id="5.6.2.4" evidence="13"/>
<dbReference type="SUPFAM" id="SSF52980">
    <property type="entry name" value="Restriction endonuclease-like"/>
    <property type="match status" value="1"/>
</dbReference>
<comment type="catalytic activity">
    <reaction evidence="12 13">
        <text>ATP + H2O = ADP + phosphate + H(+)</text>
        <dbReference type="Rhea" id="RHEA:13065"/>
        <dbReference type="ChEBI" id="CHEBI:15377"/>
        <dbReference type="ChEBI" id="CHEBI:15378"/>
        <dbReference type="ChEBI" id="CHEBI:30616"/>
        <dbReference type="ChEBI" id="CHEBI:43474"/>
        <dbReference type="ChEBI" id="CHEBI:456216"/>
        <dbReference type="EC" id="5.6.2.4"/>
    </reaction>
</comment>
<dbReference type="RefSeq" id="WP_176941988.1">
    <property type="nucleotide sequence ID" value="NZ_JABZEC010000001.1"/>
</dbReference>
<dbReference type="GO" id="GO:0033202">
    <property type="term" value="C:DNA helicase complex"/>
    <property type="evidence" value="ECO:0007669"/>
    <property type="project" value="TreeGrafter"/>
</dbReference>
<comment type="cofactor">
    <cofactor evidence="13">
        <name>Mg(2+)</name>
        <dbReference type="ChEBI" id="CHEBI:18420"/>
    </cofactor>
</comment>
<feature type="domain" description="UvrD-like helicase ATP-binding" evidence="16">
    <location>
        <begin position="4"/>
        <end position="469"/>
    </location>
</feature>
<dbReference type="PANTHER" id="PTHR11070:SF48">
    <property type="entry name" value="ATP-DEPENDENT HELICASE_NUCLEASE SUBUNIT A"/>
    <property type="match status" value="1"/>
</dbReference>
<keyword evidence="3 13" id="KW-0227">DNA damage</keyword>
<dbReference type="PANTHER" id="PTHR11070">
    <property type="entry name" value="UVRD / RECB / PCRA DNA HELICASE FAMILY MEMBER"/>
    <property type="match status" value="1"/>
</dbReference>
<comment type="catalytic activity">
    <reaction evidence="11 13">
        <text>Couples ATP hydrolysis with the unwinding of duplex DNA by translocating in the 3'-5' direction.</text>
        <dbReference type="EC" id="5.6.2.4"/>
    </reaction>
</comment>
<comment type="caution">
    <text evidence="18">The sequence shown here is derived from an EMBL/GenBank/DDBJ whole genome shotgun (WGS) entry which is preliminary data.</text>
</comment>
<keyword evidence="15" id="KW-0175">Coiled coil</keyword>
<evidence type="ECO:0000256" key="5">
    <source>
        <dbReference type="ARBA" id="ARBA00022806"/>
    </source>
</evidence>
<evidence type="ECO:0000256" key="12">
    <source>
        <dbReference type="ARBA" id="ARBA00048988"/>
    </source>
</evidence>
<evidence type="ECO:0000256" key="7">
    <source>
        <dbReference type="ARBA" id="ARBA00022840"/>
    </source>
</evidence>
<comment type="subunit">
    <text evidence="13">Heterodimer of AddA and AddB/RexB.</text>
</comment>
<keyword evidence="4 13" id="KW-0378">Hydrolase</keyword>
<evidence type="ECO:0000313" key="18">
    <source>
        <dbReference type="EMBL" id="NVY95821.1"/>
    </source>
</evidence>
<dbReference type="GO" id="GO:0005524">
    <property type="term" value="F:ATP binding"/>
    <property type="evidence" value="ECO:0007669"/>
    <property type="project" value="UniProtKB-UniRule"/>
</dbReference>
<evidence type="ECO:0000313" key="19">
    <source>
        <dbReference type="Proteomes" id="UP000563523"/>
    </source>
</evidence>
<keyword evidence="9 13" id="KW-0234">DNA repair</keyword>
<evidence type="ECO:0000256" key="2">
    <source>
        <dbReference type="ARBA" id="ARBA00022741"/>
    </source>
</evidence>
<keyword evidence="7 13" id="KW-0067">ATP-binding</keyword>
<dbReference type="GO" id="GO:0000724">
    <property type="term" value="P:double-strand break repair via homologous recombination"/>
    <property type="evidence" value="ECO:0007669"/>
    <property type="project" value="UniProtKB-UniRule"/>
</dbReference>
<dbReference type="Pfam" id="PF13361">
    <property type="entry name" value="UvrD_C"/>
    <property type="match status" value="1"/>
</dbReference>
<dbReference type="PROSITE" id="PS51217">
    <property type="entry name" value="UVRD_HELICASE_CTER"/>
    <property type="match status" value="1"/>
</dbReference>
<evidence type="ECO:0000256" key="4">
    <source>
        <dbReference type="ARBA" id="ARBA00022801"/>
    </source>
</evidence>
<organism evidence="18 19">
    <name type="scientific">Bombilactobacillus apium</name>
    <dbReference type="NCBI Taxonomy" id="2675299"/>
    <lineage>
        <taxon>Bacteria</taxon>
        <taxon>Bacillati</taxon>
        <taxon>Bacillota</taxon>
        <taxon>Bacilli</taxon>
        <taxon>Lactobacillales</taxon>
        <taxon>Lactobacillaceae</taxon>
        <taxon>Bombilactobacillus</taxon>
    </lineage>
</organism>
<dbReference type="Proteomes" id="UP000563523">
    <property type="component" value="Unassembled WGS sequence"/>
</dbReference>
<evidence type="ECO:0000256" key="8">
    <source>
        <dbReference type="ARBA" id="ARBA00023125"/>
    </source>
</evidence>
<dbReference type="GO" id="GO:0003690">
    <property type="term" value="F:double-stranded DNA binding"/>
    <property type="evidence" value="ECO:0007669"/>
    <property type="project" value="UniProtKB-UniRule"/>
</dbReference>
<keyword evidence="6 13" id="KW-0269">Exonuclease</keyword>
<keyword evidence="5 13" id="KW-0347">Helicase</keyword>
<evidence type="ECO:0000256" key="13">
    <source>
        <dbReference type="HAMAP-Rule" id="MF_01451"/>
    </source>
</evidence>
<keyword evidence="2 13" id="KW-0547">Nucleotide-binding</keyword>
<dbReference type="EC" id="3.1.-.-" evidence="13"/>
<feature type="binding site" evidence="14">
    <location>
        <begin position="25"/>
        <end position="32"/>
    </location>
    <ligand>
        <name>ATP</name>
        <dbReference type="ChEBI" id="CHEBI:30616"/>
    </ligand>
</feature>
<dbReference type="InterPro" id="IPR011604">
    <property type="entry name" value="PDDEXK-like_dom_sf"/>
</dbReference>
<dbReference type="EMBL" id="JABZEC010000001">
    <property type="protein sequence ID" value="NVY95821.1"/>
    <property type="molecule type" value="Genomic_DNA"/>
</dbReference>
<dbReference type="GO" id="GO:0043138">
    <property type="term" value="F:3'-5' DNA helicase activity"/>
    <property type="evidence" value="ECO:0007669"/>
    <property type="project" value="UniProtKB-UniRule"/>
</dbReference>
<keyword evidence="19" id="KW-1185">Reference proteome</keyword>
<evidence type="ECO:0000256" key="14">
    <source>
        <dbReference type="PROSITE-ProRule" id="PRU00560"/>
    </source>
</evidence>
<feature type="coiled-coil region" evidence="15">
    <location>
        <begin position="238"/>
        <end position="272"/>
    </location>
</feature>
<comment type="function">
    <text evidence="13">The heterodimer acts as both an ATP-dependent DNA helicase and an ATP-dependent, dual-direction single-stranded exonuclease. Recognizes the chi site generating a DNA molecule suitable for the initiation of homologous recombination. The AddA nuclease domain is required for chi fragment generation; this subunit has the helicase and 3' -&gt; 5' nuclease activities.</text>
</comment>
<protein>
    <recommendedName>
        <fullName evidence="13">ATP-dependent helicase/nuclease subunit A</fullName>
        <ecNumber evidence="13">3.1.-.-</ecNumber>
        <ecNumber evidence="13">5.6.2.4</ecNumber>
    </recommendedName>
    <alternativeName>
        <fullName evidence="13">ATP-dependent helicase/nuclease AddA</fullName>
    </alternativeName>
    <alternativeName>
        <fullName evidence="13">DNA 3'-5' helicase AddA</fullName>
    </alternativeName>
</protein>
<dbReference type="InterPro" id="IPR038726">
    <property type="entry name" value="PDDEXK_AddAB-type"/>
</dbReference>
<dbReference type="SUPFAM" id="SSF52540">
    <property type="entry name" value="P-loop containing nucleoside triphosphate hydrolases"/>
    <property type="match status" value="1"/>
</dbReference>
<sequence>MAHFKATPSQQKALTAQGSDILVSASAGSGKTTILVDRIIRELTAGQELSHLLVVTFTDAAAQEMKQRLTKKLRQTLATATNPAIQAHLSRQLQQIPAAQISTLHAFCLKILQKFYYLIALNPGFRLLSDDNERSLLQERAWEKVRHRYYQQSDEAFYDLESNFVTGSDDEQMATVIFQLTNFALTNQDPQNWLQQLTQSYQPTEELTNSSFYQQQFLPLLANEFHYCKLQINQAMIASQSYDELTKFQDSLKKLQEQLAQLLAELPQQTWDNLRRSVLELVPITGRVKPKSDPEIAEPFKEQRKAITAQIQTWQYKFFALDNASWQQITQQSQNLVSKLIEVEEQFLKQFQLEKKRQHALDFNDLEHYALQILQATKNEQPIAQEYYYDLFDEILIDEYQDTNPLQEAIIQTFKHQQPGNLFMVGDVKQSIYGFRQAAPYLFTGKYQAMQADTSNGQLIHLAENFRSAPNVLSSVNAIFKRIMDQEIGDLDYDQESELISGTTWPQNIDSQTEVLLQTEPLTAPWTRQQAQIQVIIEQIQALMAQDYQIYNPQTQTTRTLQYSDIAILTRVKTWNNDLVAQFQQAQIPIVVQDTTNYFQTTEVQTMLALLQVIDNPEQDIPLVAVLRSALVGLKENELAYLRINQHTGDYYQAVTHYLKNPSRDNDFTQQLTEKMQHFQKQLENWRQLTPKISLAELIWQIYLDTGYLTYVQGLANGQQRGANLHALYQRAQQFEQMEFKGLFQFVRFIKHLQANQKDLAQPLEANRQQNEVQVMTIHGSKGLEFPLVFVLGIDHQFNTSDLKQKYLLDTQGGLGIKYRDLQTQILYESLQFSAMKVQKKNKNISEEIRLLYVALTRAQQKLFLVGATKVNPEQTWQKWQLPTGAHQATVLDSSLRMNFNSFQDCLKYVLGENSQLQAETMTKNDPSAFDFQIQFVDGSQNITSGTNKKTILDSSPAAENSELVSELFRQTAAQILNFEYPYSPATVTTAYQSVSEIKHLFADPADQKLPILDPQTSSTGQRFFLPEFSRPNFLTTTASQITAAEVGSATHLLLQQVSLKQIPTVATFQQFAQQLVQKRILSAALAEKINYQSLGQFYQSALGQQIYEHQQSLKREWSFSLLLPANKIFADPTDSKQTDQILVHGIIDGLFIDDQDQVTLFDYKTDYLEAQKKSGPHSIAQAVTNYSGQLNLYQTAAEQILQRNVTQKYLCFLSINQLVRVK</sequence>
<keyword evidence="8 13" id="KW-0238">DNA-binding</keyword>
<dbReference type="InterPro" id="IPR000212">
    <property type="entry name" value="DNA_helicase_UvrD/REP"/>
</dbReference>
<dbReference type="InterPro" id="IPR014152">
    <property type="entry name" value="AddA"/>
</dbReference>
<keyword evidence="1 13" id="KW-0540">Nuclease</keyword>
<dbReference type="GO" id="GO:0008408">
    <property type="term" value="F:3'-5' exonuclease activity"/>
    <property type="evidence" value="ECO:0007669"/>
    <property type="project" value="UniProtKB-UniRule"/>
</dbReference>
<dbReference type="InterPro" id="IPR014017">
    <property type="entry name" value="DNA_helicase_UvrD-like_C"/>
</dbReference>
<dbReference type="GO" id="GO:0005829">
    <property type="term" value="C:cytosol"/>
    <property type="evidence" value="ECO:0007669"/>
    <property type="project" value="TreeGrafter"/>
</dbReference>
<evidence type="ECO:0000256" key="1">
    <source>
        <dbReference type="ARBA" id="ARBA00022722"/>
    </source>
</evidence>
<dbReference type="Gene3D" id="3.90.320.10">
    <property type="match status" value="1"/>
</dbReference>
<dbReference type="InterPro" id="IPR027417">
    <property type="entry name" value="P-loop_NTPase"/>
</dbReference>
<name>A0A850R1C6_9LACO</name>
<dbReference type="InterPro" id="IPR014016">
    <property type="entry name" value="UvrD-like_ATP-bd"/>
</dbReference>
<dbReference type="InterPro" id="IPR011335">
    <property type="entry name" value="Restrct_endonuc-II-like"/>
</dbReference>